<dbReference type="GO" id="GO:0003677">
    <property type="term" value="F:DNA binding"/>
    <property type="evidence" value="ECO:0007669"/>
    <property type="project" value="InterPro"/>
</dbReference>
<dbReference type="Pfam" id="PF01381">
    <property type="entry name" value="HTH_3"/>
    <property type="match status" value="1"/>
</dbReference>
<dbReference type="CDD" id="cd00093">
    <property type="entry name" value="HTH_XRE"/>
    <property type="match status" value="1"/>
</dbReference>
<dbReference type="OrthoDB" id="7065101at2"/>
<evidence type="ECO:0000259" key="1">
    <source>
        <dbReference type="PROSITE" id="PS50943"/>
    </source>
</evidence>
<dbReference type="Gene3D" id="1.10.260.40">
    <property type="entry name" value="lambda repressor-like DNA-binding domains"/>
    <property type="match status" value="1"/>
</dbReference>
<name>A0A1Q5TWG1_9GAMM</name>
<gene>
    <name evidence="2" type="ORF">Xedl_00956</name>
</gene>
<sequence>MNGIDFEQLKSEMLNTPEAIQAYNDADRELGIIELLYQMRVNAGLSKSELAKKLGVSPSAITRLEGNPMGASIRTLSRYANACGANINIKLSY</sequence>
<protein>
    <submittedName>
        <fullName evidence="2">Transcriptional regulator</fullName>
    </submittedName>
</protein>
<proteinExistence type="predicted"/>
<dbReference type="Proteomes" id="UP000186268">
    <property type="component" value="Unassembled WGS sequence"/>
</dbReference>
<dbReference type="InterPro" id="IPR010982">
    <property type="entry name" value="Lambda_DNA-bd_dom_sf"/>
</dbReference>
<dbReference type="SMART" id="SM00530">
    <property type="entry name" value="HTH_XRE"/>
    <property type="match status" value="1"/>
</dbReference>
<feature type="domain" description="HTH cro/C1-type" evidence="1">
    <location>
        <begin position="36"/>
        <end position="90"/>
    </location>
</feature>
<comment type="caution">
    <text evidence="2">The sequence shown here is derived from an EMBL/GenBank/DDBJ whole genome shotgun (WGS) entry which is preliminary data.</text>
</comment>
<dbReference type="InterPro" id="IPR001387">
    <property type="entry name" value="Cro/C1-type_HTH"/>
</dbReference>
<dbReference type="SUPFAM" id="SSF47413">
    <property type="entry name" value="lambda repressor-like DNA-binding domains"/>
    <property type="match status" value="1"/>
</dbReference>
<dbReference type="PROSITE" id="PS50943">
    <property type="entry name" value="HTH_CROC1"/>
    <property type="match status" value="1"/>
</dbReference>
<organism evidence="2 3">
    <name type="scientific">Xenorhabdus eapokensis</name>
    <dbReference type="NCBI Taxonomy" id="1873482"/>
    <lineage>
        <taxon>Bacteria</taxon>
        <taxon>Pseudomonadati</taxon>
        <taxon>Pseudomonadota</taxon>
        <taxon>Gammaproteobacteria</taxon>
        <taxon>Enterobacterales</taxon>
        <taxon>Morganellaceae</taxon>
        <taxon>Xenorhabdus</taxon>
    </lineage>
</organism>
<dbReference type="EMBL" id="MKGQ01000004">
    <property type="protein sequence ID" value="OKP04594.1"/>
    <property type="molecule type" value="Genomic_DNA"/>
</dbReference>
<dbReference type="AlphaFoldDB" id="A0A1Q5TWG1"/>
<keyword evidence="3" id="KW-1185">Reference proteome</keyword>
<reference evidence="2 3" key="1">
    <citation type="submission" date="2016-09" db="EMBL/GenBank/DDBJ databases">
        <title>Xenorhabdus thuongxuanensis sp. nov. and Xenorhabdus eapokensis sp. nov., isolated from Steinernema species.</title>
        <authorList>
            <person name="Kaempfer P."/>
            <person name="Tobias N.J."/>
            <person name="Phan Ke L."/>
            <person name="Bode H.B."/>
            <person name="Glaeser S.P."/>
        </authorList>
    </citation>
    <scope>NUCLEOTIDE SEQUENCE [LARGE SCALE GENOMIC DNA]</scope>
    <source>
        <strain evidence="2 3">DL20</strain>
    </source>
</reference>
<dbReference type="RefSeq" id="WP_074022697.1">
    <property type="nucleotide sequence ID" value="NZ_CAWNAG010000147.1"/>
</dbReference>
<evidence type="ECO:0000313" key="2">
    <source>
        <dbReference type="EMBL" id="OKP04594.1"/>
    </source>
</evidence>
<accession>A0A1Q5TWG1</accession>
<dbReference type="STRING" id="1873482.Xedl_00956"/>
<evidence type="ECO:0000313" key="3">
    <source>
        <dbReference type="Proteomes" id="UP000186268"/>
    </source>
</evidence>